<feature type="transmembrane region" description="Helical" evidence="1">
    <location>
        <begin position="7"/>
        <end position="25"/>
    </location>
</feature>
<organism evidence="2 3">
    <name type="scientific">Fluviispira multicolorata</name>
    <dbReference type="NCBI Taxonomy" id="2654512"/>
    <lineage>
        <taxon>Bacteria</taxon>
        <taxon>Pseudomonadati</taxon>
        <taxon>Bdellovibrionota</taxon>
        <taxon>Oligoflexia</taxon>
        <taxon>Silvanigrellales</taxon>
        <taxon>Silvanigrellaceae</taxon>
        <taxon>Fluviispira</taxon>
    </lineage>
</organism>
<comment type="caution">
    <text evidence="2">The sequence shown here is derived from an EMBL/GenBank/DDBJ whole genome shotgun (WGS) entry which is preliminary data.</text>
</comment>
<reference evidence="2 3" key="1">
    <citation type="submission" date="2019-10" db="EMBL/GenBank/DDBJ databases">
        <title>New genus of Silvanigrellaceae.</title>
        <authorList>
            <person name="Pitt A."/>
            <person name="Hahn M.W."/>
        </authorList>
    </citation>
    <scope>NUCLEOTIDE SEQUENCE [LARGE SCALE GENOMIC DNA]</scope>
    <source>
        <strain evidence="2 3">33A1-SZDP</strain>
    </source>
</reference>
<gene>
    <name evidence="2" type="ORF">GCL57_04825</name>
</gene>
<dbReference type="Gene3D" id="1.10.575.10">
    <property type="entry name" value="P1 Nuclease"/>
    <property type="match status" value="1"/>
</dbReference>
<proteinExistence type="predicted"/>
<evidence type="ECO:0000256" key="1">
    <source>
        <dbReference type="SAM" id="Phobius"/>
    </source>
</evidence>
<protein>
    <recommendedName>
        <fullName evidence="4">Zinc dependent phospholipase C</fullName>
    </recommendedName>
</protein>
<keyword evidence="1" id="KW-0472">Membrane</keyword>
<dbReference type="RefSeq" id="WP_152212148.1">
    <property type="nucleotide sequence ID" value="NZ_WFLN01000005.1"/>
</dbReference>
<dbReference type="Proteomes" id="UP000442694">
    <property type="component" value="Unassembled WGS sequence"/>
</dbReference>
<dbReference type="EMBL" id="WFLN01000005">
    <property type="protein sequence ID" value="KAB8031973.1"/>
    <property type="molecule type" value="Genomic_DNA"/>
</dbReference>
<sequence>MSILRIGINCIISIIIMPSISLFAWSNHSLVTEIALKNLPEIKKDKIIVPESLNNFLNNTYSDLPDLFNKIENWSLNRKLNYKYSYYPATPKELSFNSYKNDPNIELKFLMAMRINPAMKFPIYLQLLPGDEASDRHIQIPSTEILLPEISKNTISYSFIKIEQNEQLSPLNIVTTASDEPDYGFDIGLFDDSPNADKLNYQFGIQPFGNPHLVFSSQAPFHMGFYQNSSLIYKAAPFLTKTYAEFRFYLFKELAQFAFKHGHPYWGYRFLGWSLHYIQDLTQPFHVTPLPGFSSSDLIAFNILDILEGTFIKTHKSKSDAINIISNRHLIYEQIVYNYLYYLRKNNIANDRLLYVLALPDSNLLDANTINNYIRETITKESNLDTLPTYGSVIFEKYNKDISSLLARTLPYKYVYDPEYIFDFNINTSDIIKNLDTDQKDILMNISYKLMKRTGIHTRSVTKYILQN</sequence>
<accession>A0A833N501</accession>
<evidence type="ECO:0000313" key="3">
    <source>
        <dbReference type="Proteomes" id="UP000442694"/>
    </source>
</evidence>
<dbReference type="InterPro" id="IPR008947">
    <property type="entry name" value="PLipase_C/P1_nuclease_dom_sf"/>
</dbReference>
<dbReference type="AlphaFoldDB" id="A0A833N501"/>
<keyword evidence="1" id="KW-0812">Transmembrane</keyword>
<keyword evidence="1" id="KW-1133">Transmembrane helix</keyword>
<name>A0A833N501_9BACT</name>
<keyword evidence="3" id="KW-1185">Reference proteome</keyword>
<evidence type="ECO:0000313" key="2">
    <source>
        <dbReference type="EMBL" id="KAB8031973.1"/>
    </source>
</evidence>
<dbReference type="GO" id="GO:0016788">
    <property type="term" value="F:hydrolase activity, acting on ester bonds"/>
    <property type="evidence" value="ECO:0007669"/>
    <property type="project" value="InterPro"/>
</dbReference>
<dbReference type="SUPFAM" id="SSF48537">
    <property type="entry name" value="Phospholipase C/P1 nuclease"/>
    <property type="match status" value="1"/>
</dbReference>
<evidence type="ECO:0008006" key="4">
    <source>
        <dbReference type="Google" id="ProtNLM"/>
    </source>
</evidence>